<evidence type="ECO:0000313" key="3">
    <source>
        <dbReference type="EMBL" id="RWS12457.1"/>
    </source>
</evidence>
<dbReference type="SMART" id="SM00225">
    <property type="entry name" value="BTB"/>
    <property type="match status" value="1"/>
</dbReference>
<dbReference type="GO" id="GO:0005737">
    <property type="term" value="C:cytoplasm"/>
    <property type="evidence" value="ECO:0007669"/>
    <property type="project" value="TreeGrafter"/>
</dbReference>
<proteinExistence type="predicted"/>
<dbReference type="PROSITE" id="PS50097">
    <property type="entry name" value="BTB"/>
    <property type="match status" value="1"/>
</dbReference>
<dbReference type="PANTHER" id="PTHR46306:SF1">
    <property type="entry name" value="BTB_POZ DOMAIN-CONTAINING PROTEIN 9"/>
    <property type="match status" value="1"/>
</dbReference>
<dbReference type="Proteomes" id="UP000285301">
    <property type="component" value="Unassembled WGS sequence"/>
</dbReference>
<dbReference type="OrthoDB" id="6605118at2759"/>
<reference evidence="3 4" key="1">
    <citation type="journal article" date="2018" name="Gigascience">
        <title>Genomes of trombidid mites reveal novel predicted allergens and laterally-transferred genes associated with secondary metabolism.</title>
        <authorList>
            <person name="Dong X."/>
            <person name="Chaisiri K."/>
            <person name="Xia D."/>
            <person name="Armstrong S.D."/>
            <person name="Fang Y."/>
            <person name="Donnelly M.J."/>
            <person name="Kadowaki T."/>
            <person name="McGarry J.W."/>
            <person name="Darby A.C."/>
            <person name="Makepeace B.L."/>
        </authorList>
    </citation>
    <scope>NUCLEOTIDE SEQUENCE [LARGE SCALE GENOMIC DNA]</scope>
    <source>
        <strain evidence="3">UoL-WK</strain>
    </source>
</reference>
<evidence type="ECO:0000313" key="4">
    <source>
        <dbReference type="Proteomes" id="UP000285301"/>
    </source>
</evidence>
<dbReference type="AlphaFoldDB" id="A0A443RB15"/>
<dbReference type="SMART" id="SM00875">
    <property type="entry name" value="BACK"/>
    <property type="match status" value="1"/>
</dbReference>
<dbReference type="STRING" id="1965070.A0A443RB15"/>
<sequence length="267" mass="31518">MYRSTNTRFVDNQRLQEIVNYLLTNEHEDRDFTFVVEGREVTCHRLIVKHQSDALRKKFTEWESKKIDRITLPNVSHKVFLRLMQYLYTALFNYRGLNDSDIIELLHIAHEFDLVELCDELCSSMASRGFLNIWNVATLYKISNTYHFQKLHDECVDFMDKHANEVLMHSSLTELSSELLITLFNRDTFYVKEIEVFKALKAWLDKNGASLDNGDLRRDLLATIRLNLIPKNEFENVVKPTNLYTADEYENAVNEKTYVERVNPTIH</sequence>
<dbReference type="InterPro" id="IPR052407">
    <property type="entry name" value="BTB_POZ_domain_cont_9"/>
</dbReference>
<gene>
    <name evidence="3" type="ORF">B4U79_17458</name>
    <name evidence="2" type="ORF">B4U79_17459</name>
</gene>
<name>A0A443RB15_9ACAR</name>
<comment type="caution">
    <text evidence="3">The sequence shown here is derived from an EMBL/GenBank/DDBJ whole genome shotgun (WGS) entry which is preliminary data.</text>
</comment>
<organism evidence="3 4">
    <name type="scientific">Dinothrombium tinctorium</name>
    <dbReference type="NCBI Taxonomy" id="1965070"/>
    <lineage>
        <taxon>Eukaryota</taxon>
        <taxon>Metazoa</taxon>
        <taxon>Ecdysozoa</taxon>
        <taxon>Arthropoda</taxon>
        <taxon>Chelicerata</taxon>
        <taxon>Arachnida</taxon>
        <taxon>Acari</taxon>
        <taxon>Acariformes</taxon>
        <taxon>Trombidiformes</taxon>
        <taxon>Prostigmata</taxon>
        <taxon>Anystina</taxon>
        <taxon>Parasitengona</taxon>
        <taxon>Trombidioidea</taxon>
        <taxon>Trombidiidae</taxon>
        <taxon>Dinothrombium</taxon>
    </lineage>
</organism>
<dbReference type="EMBL" id="NCKU01001316">
    <property type="protein sequence ID" value="RWS12457.1"/>
    <property type="molecule type" value="Genomic_DNA"/>
</dbReference>
<dbReference type="InterPro" id="IPR011333">
    <property type="entry name" value="SKP1/BTB/POZ_sf"/>
</dbReference>
<dbReference type="Gene3D" id="3.30.710.10">
    <property type="entry name" value="Potassium Channel Kv1.1, Chain A"/>
    <property type="match status" value="1"/>
</dbReference>
<evidence type="ECO:0000313" key="2">
    <source>
        <dbReference type="EMBL" id="RWS12445.1"/>
    </source>
</evidence>
<feature type="domain" description="BTB" evidence="1">
    <location>
        <begin position="30"/>
        <end position="96"/>
    </location>
</feature>
<dbReference type="EMBL" id="NCKU01001318">
    <property type="protein sequence ID" value="RWS12445.1"/>
    <property type="molecule type" value="Genomic_DNA"/>
</dbReference>
<dbReference type="InterPro" id="IPR000210">
    <property type="entry name" value="BTB/POZ_dom"/>
</dbReference>
<keyword evidence="4" id="KW-1185">Reference proteome</keyword>
<dbReference type="CDD" id="cd18186">
    <property type="entry name" value="BTB_POZ_ZBTB_KLHL-like"/>
    <property type="match status" value="1"/>
</dbReference>
<protein>
    <submittedName>
        <fullName evidence="3">BTB/POZ domain-containing protein 9-like protein</fullName>
    </submittedName>
</protein>
<evidence type="ECO:0000259" key="1">
    <source>
        <dbReference type="PROSITE" id="PS50097"/>
    </source>
</evidence>
<dbReference type="Gene3D" id="1.25.40.420">
    <property type="match status" value="1"/>
</dbReference>
<accession>A0A443RB15</accession>
<dbReference type="Pfam" id="PF00651">
    <property type="entry name" value="BTB"/>
    <property type="match status" value="1"/>
</dbReference>
<reference evidence="3" key="2">
    <citation type="submission" date="2018-11" db="EMBL/GenBank/DDBJ databases">
        <title>Trombidioid mite genomics.</title>
        <authorList>
            <person name="Dong X."/>
        </authorList>
    </citation>
    <scope>NUCLEOTIDE SEQUENCE</scope>
    <source>
        <strain evidence="3">UoL-WK</strain>
    </source>
</reference>
<dbReference type="InterPro" id="IPR011705">
    <property type="entry name" value="BACK"/>
</dbReference>
<dbReference type="Pfam" id="PF07707">
    <property type="entry name" value="BACK"/>
    <property type="match status" value="1"/>
</dbReference>
<dbReference type="SUPFAM" id="SSF54695">
    <property type="entry name" value="POZ domain"/>
    <property type="match status" value="1"/>
</dbReference>
<dbReference type="PANTHER" id="PTHR46306">
    <property type="entry name" value="BTB/POZ DOMAIN-CONTAINING PROTEIN 9"/>
    <property type="match status" value="1"/>
</dbReference>